<organism evidence="9 10">
    <name type="scientific">Luedemannella flava</name>
    <dbReference type="NCBI Taxonomy" id="349316"/>
    <lineage>
        <taxon>Bacteria</taxon>
        <taxon>Bacillati</taxon>
        <taxon>Actinomycetota</taxon>
        <taxon>Actinomycetes</taxon>
        <taxon>Micromonosporales</taxon>
        <taxon>Micromonosporaceae</taxon>
        <taxon>Luedemannella</taxon>
    </lineage>
</organism>
<proteinExistence type="predicted"/>
<evidence type="ECO:0000313" key="10">
    <source>
        <dbReference type="Proteomes" id="UP001500218"/>
    </source>
</evidence>
<comment type="catalytic activity">
    <reaction evidence="1">
        <text>5-hydroxy-2-oxo-4-ureido-2,5-dihydro-1H-imidazole-5-carboxylate + H(+) = (S)-allantoin + CO2</text>
        <dbReference type="Rhea" id="RHEA:26301"/>
        <dbReference type="ChEBI" id="CHEBI:15378"/>
        <dbReference type="ChEBI" id="CHEBI:15678"/>
        <dbReference type="ChEBI" id="CHEBI:16526"/>
        <dbReference type="ChEBI" id="CHEBI:58639"/>
        <dbReference type="EC" id="4.1.1.97"/>
    </reaction>
</comment>
<reference evidence="10" key="1">
    <citation type="journal article" date="2019" name="Int. J. Syst. Evol. Microbiol.">
        <title>The Global Catalogue of Microorganisms (GCM) 10K type strain sequencing project: providing services to taxonomists for standard genome sequencing and annotation.</title>
        <authorList>
            <consortium name="The Broad Institute Genomics Platform"/>
            <consortium name="The Broad Institute Genome Sequencing Center for Infectious Disease"/>
            <person name="Wu L."/>
            <person name="Ma J."/>
        </authorList>
    </citation>
    <scope>NUCLEOTIDE SEQUENCE [LARGE SCALE GENOMIC DNA]</scope>
    <source>
        <strain evidence="10">JCM 13250</strain>
    </source>
</reference>
<dbReference type="Pfam" id="PF09349">
    <property type="entry name" value="OHCU_decarbox"/>
    <property type="match status" value="1"/>
</dbReference>
<dbReference type="PANTHER" id="PTHR43466:SF1">
    <property type="entry name" value="2-OXO-4-HYDROXY-4-CARBOXY-5-UREIDOIMIDAZOLINE DECARBOXYLASE-RELATED"/>
    <property type="match status" value="1"/>
</dbReference>
<dbReference type="EMBL" id="BAAALT010000073">
    <property type="protein sequence ID" value="GAA1804139.1"/>
    <property type="molecule type" value="Genomic_DNA"/>
</dbReference>
<comment type="caution">
    <text evidence="9">The sequence shown here is derived from an EMBL/GenBank/DDBJ whole genome shotgun (WGS) entry which is preliminary data.</text>
</comment>
<keyword evidence="6" id="KW-0456">Lyase</keyword>
<evidence type="ECO:0000256" key="2">
    <source>
        <dbReference type="ARBA" id="ARBA00004754"/>
    </source>
</evidence>
<name>A0ABP4YBH6_9ACTN</name>
<dbReference type="Gene3D" id="1.10.3330.10">
    <property type="entry name" value="Oxo-4-hydroxy-4-carboxy-5-ureidoimidazoline decarboxylase"/>
    <property type="match status" value="1"/>
</dbReference>
<evidence type="ECO:0000256" key="7">
    <source>
        <dbReference type="SAM" id="MobiDB-lite"/>
    </source>
</evidence>
<keyword evidence="10" id="KW-1185">Reference proteome</keyword>
<gene>
    <name evidence="9" type="primary">uraD</name>
    <name evidence="9" type="ORF">GCM10009682_27350</name>
</gene>
<keyword evidence="5" id="KW-0210">Decarboxylase</keyword>
<sequence length="164" mass="17897">MFPALTRFNDLVREQAETELLACCAVPDWATRVALGRPYPSVGSLTAVGLSALADLSWDQVALALAAHPRIGQRADGDSREAAWSRREQADAGASPEADALRAANVAYEERFGHVFLIFASGRTPAEMLAAARARLANDEATERQVVREELAKIVRLRLERLVE</sequence>
<protein>
    <recommendedName>
        <fullName evidence="3">2-oxo-4-hydroxy-4-carboxy-5-ureidoimidazoline decarboxylase</fullName>
        <ecNumber evidence="3">4.1.1.97</ecNumber>
    </recommendedName>
</protein>
<evidence type="ECO:0000256" key="4">
    <source>
        <dbReference type="ARBA" id="ARBA00022631"/>
    </source>
</evidence>
<evidence type="ECO:0000256" key="3">
    <source>
        <dbReference type="ARBA" id="ARBA00012257"/>
    </source>
</evidence>
<dbReference type="SUPFAM" id="SSF158694">
    <property type="entry name" value="UraD-Like"/>
    <property type="match status" value="1"/>
</dbReference>
<feature type="region of interest" description="Disordered" evidence="7">
    <location>
        <begin position="76"/>
        <end position="96"/>
    </location>
</feature>
<dbReference type="EC" id="4.1.1.97" evidence="3"/>
<evidence type="ECO:0000256" key="1">
    <source>
        <dbReference type="ARBA" id="ARBA00001163"/>
    </source>
</evidence>
<dbReference type="InterPro" id="IPR017595">
    <property type="entry name" value="OHCU_decarboxylase-2"/>
</dbReference>
<evidence type="ECO:0000256" key="5">
    <source>
        <dbReference type="ARBA" id="ARBA00022793"/>
    </source>
</evidence>
<comment type="pathway">
    <text evidence="2">Purine metabolism; urate degradation; (S)-allantoin from urate: step 3/3.</text>
</comment>
<keyword evidence="4" id="KW-0659">Purine metabolism</keyword>
<accession>A0ABP4YBH6</accession>
<dbReference type="NCBIfam" id="TIGR03180">
    <property type="entry name" value="UraD_2"/>
    <property type="match status" value="1"/>
</dbReference>
<evidence type="ECO:0000256" key="6">
    <source>
        <dbReference type="ARBA" id="ARBA00023239"/>
    </source>
</evidence>
<dbReference type="InterPro" id="IPR036778">
    <property type="entry name" value="OHCU_decarboxylase_sf"/>
</dbReference>
<dbReference type="Proteomes" id="UP001500218">
    <property type="component" value="Unassembled WGS sequence"/>
</dbReference>
<feature type="domain" description="Oxo-4-hydroxy-4-carboxy-5-ureidoimidazoline decarboxylase" evidence="8">
    <location>
        <begin position="9"/>
        <end position="160"/>
    </location>
</feature>
<dbReference type="NCBIfam" id="NF010372">
    <property type="entry name" value="PRK13798.1"/>
    <property type="match status" value="1"/>
</dbReference>
<dbReference type="InterPro" id="IPR018020">
    <property type="entry name" value="OHCU_decarboxylase"/>
</dbReference>
<dbReference type="PANTHER" id="PTHR43466">
    <property type="entry name" value="2-OXO-4-HYDROXY-4-CARBOXY-5-UREIDOIMIDAZOLINE DECARBOXYLASE-RELATED"/>
    <property type="match status" value="1"/>
</dbReference>
<evidence type="ECO:0000313" key="9">
    <source>
        <dbReference type="EMBL" id="GAA1804139.1"/>
    </source>
</evidence>
<feature type="compositionally biased region" description="Basic and acidic residues" evidence="7">
    <location>
        <begin position="76"/>
        <end position="90"/>
    </location>
</feature>
<evidence type="ECO:0000259" key="8">
    <source>
        <dbReference type="Pfam" id="PF09349"/>
    </source>
</evidence>